<dbReference type="Proteomes" id="UP000002875">
    <property type="component" value="Chromosome"/>
</dbReference>
<keyword evidence="3" id="KW-1185">Reference proteome</keyword>
<dbReference type="InterPro" id="IPR014710">
    <property type="entry name" value="RmlC-like_jellyroll"/>
</dbReference>
<dbReference type="SUPFAM" id="SSF51206">
    <property type="entry name" value="cAMP-binding domain-like"/>
    <property type="match status" value="1"/>
</dbReference>
<protein>
    <submittedName>
        <fullName evidence="2">Transcriptional regulator, Crp/Fnr family</fullName>
    </submittedName>
</protein>
<dbReference type="InterPro" id="IPR018490">
    <property type="entry name" value="cNMP-bd_dom_sf"/>
</dbReference>
<gene>
    <name evidence="2" type="ordered locus">Emtol_0874</name>
</gene>
<dbReference type="Pfam" id="PF00027">
    <property type="entry name" value="cNMP_binding"/>
    <property type="match status" value="1"/>
</dbReference>
<dbReference type="InterPro" id="IPR000595">
    <property type="entry name" value="cNMP-bd_dom"/>
</dbReference>
<dbReference type="CDD" id="cd00038">
    <property type="entry name" value="CAP_ED"/>
    <property type="match status" value="1"/>
</dbReference>
<evidence type="ECO:0000259" key="1">
    <source>
        <dbReference type="PROSITE" id="PS50042"/>
    </source>
</evidence>
<dbReference type="RefSeq" id="WP_015027725.1">
    <property type="nucleotide sequence ID" value="NC_018748.1"/>
</dbReference>
<name>A0ABN4ACN0_EMTOG</name>
<feature type="domain" description="Cyclic nucleotide-binding" evidence="1">
    <location>
        <begin position="11"/>
        <end position="113"/>
    </location>
</feature>
<organism evidence="2 3">
    <name type="scientific">Emticicia oligotrophica (strain DSM 17448 / CIP 109782 / MTCC 6937 / GPTSA100-15)</name>
    <dbReference type="NCBI Taxonomy" id="929562"/>
    <lineage>
        <taxon>Bacteria</taxon>
        <taxon>Pseudomonadati</taxon>
        <taxon>Bacteroidota</taxon>
        <taxon>Cytophagia</taxon>
        <taxon>Cytophagales</taxon>
        <taxon>Leadbetterellaceae</taxon>
        <taxon>Emticicia</taxon>
    </lineage>
</organism>
<reference evidence="2 3" key="1">
    <citation type="submission" date="2011-07" db="EMBL/GenBank/DDBJ databases">
        <title>The complete genome of chromosome of Emticicia oligotrophica DSM 17448.</title>
        <authorList>
            <consortium name="US DOE Joint Genome Institute (JGI-PGF)"/>
            <person name="Lucas S."/>
            <person name="Han J."/>
            <person name="Lapidus A."/>
            <person name="Bruce D."/>
            <person name="Goodwin L."/>
            <person name="Pitluck S."/>
            <person name="Peters L."/>
            <person name="Kyrpides N."/>
            <person name="Mavromatis K."/>
            <person name="Ivanova N."/>
            <person name="Ovchinnikova G."/>
            <person name="Teshima H."/>
            <person name="Detter J.C."/>
            <person name="Tapia R."/>
            <person name="Han C."/>
            <person name="Land M."/>
            <person name="Hauser L."/>
            <person name="Markowitz V."/>
            <person name="Cheng J.-F."/>
            <person name="Hugenholtz P."/>
            <person name="Woyke T."/>
            <person name="Wu D."/>
            <person name="Tindall B."/>
            <person name="Pomrenke H."/>
            <person name="Brambilla E."/>
            <person name="Klenk H.-P."/>
            <person name="Eisen J.A."/>
        </authorList>
    </citation>
    <scope>NUCLEOTIDE SEQUENCE [LARGE SCALE GENOMIC DNA]</scope>
    <source>
        <strain evidence="2 3">DSM 17448</strain>
    </source>
</reference>
<proteinExistence type="predicted"/>
<dbReference type="PROSITE" id="PS50042">
    <property type="entry name" value="CNMP_BINDING_3"/>
    <property type="match status" value="1"/>
</dbReference>
<dbReference type="EMBL" id="CP002961">
    <property type="protein sequence ID" value="AFK02025.1"/>
    <property type="molecule type" value="Genomic_DNA"/>
</dbReference>
<dbReference type="InterPro" id="IPR018488">
    <property type="entry name" value="cNMP-bd_CS"/>
</dbReference>
<dbReference type="PROSITE" id="PS00888">
    <property type="entry name" value="CNMP_BINDING_1"/>
    <property type="match status" value="1"/>
</dbReference>
<dbReference type="Gene3D" id="2.60.120.10">
    <property type="entry name" value="Jelly Rolls"/>
    <property type="match status" value="1"/>
</dbReference>
<evidence type="ECO:0000313" key="2">
    <source>
        <dbReference type="EMBL" id="AFK02025.1"/>
    </source>
</evidence>
<evidence type="ECO:0000313" key="3">
    <source>
        <dbReference type="Proteomes" id="UP000002875"/>
    </source>
</evidence>
<sequence length="193" mass="22513">MFEKLHKLVSQFVTLTDKEKLILESAYSIRHVPKNFTLIAEGEVAKELYFINKGLMRLFYNKDGEYITAYIFRENLFASCYESFLQQTPGIQCLETLEDCELLCITKEAMDNLYETLPKINILTRKIAEQRFINSQMILSSFLLDSPETRYQKFAAVNGDLFLRIPHHIIASYLGITPVSLSRIRKRLIEKRS</sequence>
<accession>A0ABN4ACN0</accession>